<accession>A0A9W6JM83</accession>
<feature type="region of interest" description="Disordered" evidence="1">
    <location>
        <begin position="333"/>
        <end position="373"/>
    </location>
</feature>
<dbReference type="InterPro" id="IPR019285">
    <property type="entry name" value="DUF2336"/>
</dbReference>
<organism evidence="2 3">
    <name type="scientific">Methylopila turkensis</name>
    <dbReference type="NCBI Taxonomy" id="1437816"/>
    <lineage>
        <taxon>Bacteria</taxon>
        <taxon>Pseudomonadati</taxon>
        <taxon>Pseudomonadota</taxon>
        <taxon>Alphaproteobacteria</taxon>
        <taxon>Hyphomicrobiales</taxon>
        <taxon>Methylopilaceae</taxon>
        <taxon>Methylopila</taxon>
    </lineage>
</organism>
<reference evidence="2" key="2">
    <citation type="submission" date="2023-01" db="EMBL/GenBank/DDBJ databases">
        <authorList>
            <person name="Sun Q."/>
            <person name="Evtushenko L."/>
        </authorList>
    </citation>
    <scope>NUCLEOTIDE SEQUENCE</scope>
    <source>
        <strain evidence="2">VKM B-2748</strain>
    </source>
</reference>
<comment type="caution">
    <text evidence="2">The sequence shown here is derived from an EMBL/GenBank/DDBJ whole genome shotgun (WGS) entry which is preliminary data.</text>
</comment>
<evidence type="ECO:0000256" key="1">
    <source>
        <dbReference type="SAM" id="MobiDB-lite"/>
    </source>
</evidence>
<dbReference type="EMBL" id="BSFL01000002">
    <property type="protein sequence ID" value="GLK79672.1"/>
    <property type="molecule type" value="Genomic_DNA"/>
</dbReference>
<evidence type="ECO:0008006" key="4">
    <source>
        <dbReference type="Google" id="ProtNLM"/>
    </source>
</evidence>
<evidence type="ECO:0000313" key="3">
    <source>
        <dbReference type="Proteomes" id="UP001143309"/>
    </source>
</evidence>
<name>A0A9W6JM83_9HYPH</name>
<dbReference type="AlphaFoldDB" id="A0A9W6JM83"/>
<reference evidence="2" key="1">
    <citation type="journal article" date="2014" name="Int. J. Syst. Evol. Microbiol.">
        <title>Complete genome sequence of Corynebacterium casei LMG S-19264T (=DSM 44701T), isolated from a smear-ripened cheese.</title>
        <authorList>
            <consortium name="US DOE Joint Genome Institute (JGI-PGF)"/>
            <person name="Walter F."/>
            <person name="Albersmeier A."/>
            <person name="Kalinowski J."/>
            <person name="Ruckert C."/>
        </authorList>
    </citation>
    <scope>NUCLEOTIDE SEQUENCE</scope>
    <source>
        <strain evidence="2">VKM B-2748</strain>
    </source>
</reference>
<dbReference type="Proteomes" id="UP001143309">
    <property type="component" value="Unassembled WGS sequence"/>
</dbReference>
<sequence>MTDELLPVEALERLSRQDGVDVRPILLRVLTDLFIQKPHHAPEEIARYEELALQLLDVVGVETRAVVARKLAGDPHAPQAVIARLLKDDVSVASPILARSDKVSRHHLLTIALDGGVVEASAAAQRADIDADLARILAHHRDERVVETLIANPALQPTPQTLATLVRRAHSAPVLAASLLRRSDFDPAALSPLYLAAGPEQRSQIREAIAARPGRAARAGRMTDQADAAMVEAAVASGDHALMAEALSVALGVSPTAAATLAAEPSGEAFVFMLRGLGVERDQIGRALLLAQPEIARSVNRFFHLVELAETTPRGVALELVGALAGLQAPTPAAKHEPLFDPSGAPERAGAARSAARVRRPLTRTSEPNRGRG</sequence>
<keyword evidence="3" id="KW-1185">Reference proteome</keyword>
<proteinExistence type="predicted"/>
<evidence type="ECO:0000313" key="2">
    <source>
        <dbReference type="EMBL" id="GLK79672.1"/>
    </source>
</evidence>
<gene>
    <name evidence="2" type="ORF">GCM10008174_14130</name>
</gene>
<protein>
    <recommendedName>
        <fullName evidence="4">DUF2336 domain-containing protein</fullName>
    </recommendedName>
</protein>
<dbReference type="RefSeq" id="WP_271200173.1">
    <property type="nucleotide sequence ID" value="NZ_BSFL01000002.1"/>
</dbReference>
<dbReference type="Pfam" id="PF10098">
    <property type="entry name" value="DUF2336"/>
    <property type="match status" value="1"/>
</dbReference>